<dbReference type="InterPro" id="IPR008136">
    <property type="entry name" value="CinA_C"/>
</dbReference>
<feature type="domain" description="CinA C-terminal" evidence="1">
    <location>
        <begin position="10"/>
        <end position="162"/>
    </location>
</feature>
<dbReference type="RefSeq" id="WP_008487937.1">
    <property type="nucleotide sequence ID" value="NZ_AMRG01000004.1"/>
</dbReference>
<dbReference type="SUPFAM" id="SSF142433">
    <property type="entry name" value="CinA-like"/>
    <property type="match status" value="1"/>
</dbReference>
<comment type="caution">
    <text evidence="2">The sequence shown here is derived from an EMBL/GenBank/DDBJ whole genome shotgun (WGS) entry which is preliminary data.</text>
</comment>
<evidence type="ECO:0000259" key="1">
    <source>
        <dbReference type="Pfam" id="PF02464"/>
    </source>
</evidence>
<proteinExistence type="predicted"/>
<dbReference type="InterPro" id="IPR036653">
    <property type="entry name" value="CinA-like_C"/>
</dbReference>
<organism evidence="2 3">
    <name type="scientific">Idiomarina xiamenensis 10-D-4</name>
    <dbReference type="NCBI Taxonomy" id="740709"/>
    <lineage>
        <taxon>Bacteria</taxon>
        <taxon>Pseudomonadati</taxon>
        <taxon>Pseudomonadota</taxon>
        <taxon>Gammaproteobacteria</taxon>
        <taxon>Alteromonadales</taxon>
        <taxon>Idiomarinaceae</taxon>
        <taxon>Idiomarina</taxon>
    </lineage>
</organism>
<accession>K2KQR2</accession>
<dbReference type="Proteomes" id="UP000014115">
    <property type="component" value="Unassembled WGS sequence"/>
</dbReference>
<gene>
    <name evidence="2" type="ORF">A10D4_04200</name>
</gene>
<dbReference type="NCBIfam" id="TIGR00199">
    <property type="entry name" value="PncC_domain"/>
    <property type="match status" value="1"/>
</dbReference>
<dbReference type="PATRIC" id="fig|740709.3.peg.849"/>
<dbReference type="AlphaFoldDB" id="K2KQR2"/>
<reference evidence="2 3" key="1">
    <citation type="journal article" date="2012" name="J. Bacteriol.">
        <title>Genome Sequence of Idiomarina xiamenensis Type Strain 10-D-4.</title>
        <authorList>
            <person name="Lai Q."/>
            <person name="Wang L."/>
            <person name="Wang W."/>
            <person name="Shao Z."/>
        </authorList>
    </citation>
    <scope>NUCLEOTIDE SEQUENCE [LARGE SCALE GENOMIC DNA]</scope>
    <source>
        <strain evidence="2 3">10-D-4</strain>
    </source>
</reference>
<dbReference type="Gene3D" id="3.90.950.20">
    <property type="entry name" value="CinA-like"/>
    <property type="match status" value="1"/>
</dbReference>
<dbReference type="EMBL" id="AMRG01000004">
    <property type="protein sequence ID" value="EKE84784.1"/>
    <property type="molecule type" value="Genomic_DNA"/>
</dbReference>
<dbReference type="STRING" id="740709.A10D4_04200"/>
<dbReference type="eggNOG" id="COG1546">
    <property type="taxonomic scope" value="Bacteria"/>
</dbReference>
<evidence type="ECO:0000313" key="3">
    <source>
        <dbReference type="Proteomes" id="UP000014115"/>
    </source>
</evidence>
<keyword evidence="3" id="KW-1185">Reference proteome</keyword>
<protein>
    <submittedName>
        <fullName evidence="2">Competence/damage-inducible protein</fullName>
    </submittedName>
</protein>
<evidence type="ECO:0000313" key="2">
    <source>
        <dbReference type="EMBL" id="EKE84784.1"/>
    </source>
</evidence>
<name>K2KQR2_9GAMM</name>
<dbReference type="Pfam" id="PF02464">
    <property type="entry name" value="CinA"/>
    <property type="match status" value="1"/>
</dbReference>
<sequence length="164" mass="17252">MTIEINKEINQLAQSLGQLLQRHHYQIVTAESCTAGGIGYAISSIAGSSAWLSGGLITYSNALKQRWLSVSSSILEQQGAVSAECAQAMAQGALQQADANIAVAVTGIAGPDGGSEDKPVGLVWFAIACGDDCFSWSSIFSGDRAAVRQQTIKEALTELVEYLK</sequence>